<evidence type="ECO:0000313" key="3">
    <source>
        <dbReference type="Proteomes" id="UP000237466"/>
    </source>
</evidence>
<evidence type="ECO:0000313" key="2">
    <source>
        <dbReference type="EMBL" id="POB50151.1"/>
    </source>
</evidence>
<dbReference type="Gene3D" id="3.30.700.10">
    <property type="entry name" value="Glycoprotein, Type 4 Pilin"/>
    <property type="match status" value="1"/>
</dbReference>
<reference evidence="2 3" key="1">
    <citation type="journal article" date="2018" name="Front. Microbiol.">
        <title>Phylogeny of Vibrio vulnificus from the Analysis of the Core-Genome: Implications for Intra-Species Taxonomy.</title>
        <authorList>
            <person name="Roig F.J."/>
            <person name="Gonzalez-Candelas F."/>
            <person name="Sanjuan E."/>
            <person name="Fouz B."/>
            <person name="Feil E.J."/>
            <person name="Llorens C."/>
            <person name="Baker-Austin C."/>
            <person name="Oliver J.D."/>
            <person name="Danin-Poleg Y."/>
            <person name="Gibas C.J."/>
            <person name="Kashi Y."/>
            <person name="Gulig P.A."/>
            <person name="Morrison S.S."/>
            <person name="Amaro C."/>
        </authorList>
    </citation>
    <scope>NUCLEOTIDE SEQUENCE [LARGE SCALE GENOMIC DNA]</scope>
    <source>
        <strain evidence="2 3">CECT4608</strain>
    </source>
</reference>
<dbReference type="InterPro" id="IPR045584">
    <property type="entry name" value="Pilin-like"/>
</dbReference>
<organism evidence="2 3">
    <name type="scientific">Vibrio vulnificus</name>
    <dbReference type="NCBI Taxonomy" id="672"/>
    <lineage>
        <taxon>Bacteria</taxon>
        <taxon>Pseudomonadati</taxon>
        <taxon>Pseudomonadota</taxon>
        <taxon>Gammaproteobacteria</taxon>
        <taxon>Vibrionales</taxon>
        <taxon>Vibrionaceae</taxon>
        <taxon>Vibrio</taxon>
    </lineage>
</organism>
<dbReference type="AlphaFoldDB" id="A0A2S3R8W2"/>
<dbReference type="Proteomes" id="UP000237466">
    <property type="component" value="Unassembled WGS sequence"/>
</dbReference>
<proteinExistence type="predicted"/>
<protein>
    <submittedName>
        <fullName evidence="2">MSHA biogenesis protein MshA</fullName>
    </submittedName>
</protein>
<dbReference type="InterPro" id="IPR012902">
    <property type="entry name" value="N_methyl_site"/>
</dbReference>
<dbReference type="Pfam" id="PF07963">
    <property type="entry name" value="N_methyl"/>
    <property type="match status" value="1"/>
</dbReference>
<keyword evidence="1" id="KW-0472">Membrane</keyword>
<feature type="transmembrane region" description="Helical" evidence="1">
    <location>
        <begin position="7"/>
        <end position="27"/>
    </location>
</feature>
<dbReference type="EMBL" id="PDGH01000005">
    <property type="protein sequence ID" value="POB50151.1"/>
    <property type="molecule type" value="Genomic_DNA"/>
</dbReference>
<accession>A0A2S3R8W2</accession>
<dbReference type="PROSITE" id="PS00409">
    <property type="entry name" value="PROKAR_NTER_METHYL"/>
    <property type="match status" value="1"/>
</dbReference>
<keyword evidence="1" id="KW-0812">Transmembrane</keyword>
<sequence length="184" mass="19733">MKKHAGFTLIELVVVIVILGILAVTVAPRFLNLQDEAKVARLEGMRGAIAAGLAMGYGKMAMAGLEHYRFISNSATDPDVTPPTPKTSLPFTGCQIGGSEHCTFLYGYPDADDTGLTIVVANLKGEGSDWQVLRHPYDENNPKPREVVVAVRGDANASMTQCGVRYAPPTTANAQYELEVLPCP</sequence>
<keyword evidence="1" id="KW-1133">Transmembrane helix</keyword>
<dbReference type="SUPFAM" id="SSF54523">
    <property type="entry name" value="Pili subunits"/>
    <property type="match status" value="1"/>
</dbReference>
<evidence type="ECO:0000256" key="1">
    <source>
        <dbReference type="SAM" id="Phobius"/>
    </source>
</evidence>
<gene>
    <name evidence="2" type="ORF">CRN52_00050</name>
</gene>
<name>A0A2S3R8W2_VIBVL</name>
<dbReference type="NCBIfam" id="TIGR02532">
    <property type="entry name" value="IV_pilin_GFxxxE"/>
    <property type="match status" value="1"/>
</dbReference>
<dbReference type="RefSeq" id="WP_103199529.1">
    <property type="nucleotide sequence ID" value="NZ_JASMUA010000008.1"/>
</dbReference>
<comment type="caution">
    <text evidence="2">The sequence shown here is derived from an EMBL/GenBank/DDBJ whole genome shotgun (WGS) entry which is preliminary data.</text>
</comment>